<dbReference type="RefSeq" id="WP_146462321.1">
    <property type="nucleotide sequence ID" value="NZ_SJPW01000010.1"/>
</dbReference>
<dbReference type="EMBL" id="SJPW01000010">
    <property type="protein sequence ID" value="TWU44661.1"/>
    <property type="molecule type" value="Genomic_DNA"/>
</dbReference>
<evidence type="ECO:0008006" key="3">
    <source>
        <dbReference type="Google" id="ProtNLM"/>
    </source>
</evidence>
<accession>A0A5C6EA78</accession>
<dbReference type="Proteomes" id="UP000318288">
    <property type="component" value="Unassembled WGS sequence"/>
</dbReference>
<dbReference type="PROSITE" id="PS51257">
    <property type="entry name" value="PROKAR_LIPOPROTEIN"/>
    <property type="match status" value="1"/>
</dbReference>
<organism evidence="1 2">
    <name type="scientific">Rubripirellula tenax</name>
    <dbReference type="NCBI Taxonomy" id="2528015"/>
    <lineage>
        <taxon>Bacteria</taxon>
        <taxon>Pseudomonadati</taxon>
        <taxon>Planctomycetota</taxon>
        <taxon>Planctomycetia</taxon>
        <taxon>Pirellulales</taxon>
        <taxon>Pirellulaceae</taxon>
        <taxon>Rubripirellula</taxon>
    </lineage>
</organism>
<reference evidence="1 2" key="1">
    <citation type="submission" date="2019-02" db="EMBL/GenBank/DDBJ databases">
        <title>Deep-cultivation of Planctomycetes and their phenomic and genomic characterization uncovers novel biology.</title>
        <authorList>
            <person name="Wiegand S."/>
            <person name="Jogler M."/>
            <person name="Boedeker C."/>
            <person name="Pinto D."/>
            <person name="Vollmers J."/>
            <person name="Rivas-Marin E."/>
            <person name="Kohn T."/>
            <person name="Peeters S.H."/>
            <person name="Heuer A."/>
            <person name="Rast P."/>
            <person name="Oberbeckmann S."/>
            <person name="Bunk B."/>
            <person name="Jeske O."/>
            <person name="Meyerdierks A."/>
            <person name="Storesund J.E."/>
            <person name="Kallscheuer N."/>
            <person name="Luecker S."/>
            <person name="Lage O.M."/>
            <person name="Pohl T."/>
            <person name="Merkel B.J."/>
            <person name="Hornburger P."/>
            <person name="Mueller R.-W."/>
            <person name="Bruemmer F."/>
            <person name="Labrenz M."/>
            <person name="Spormann A.M."/>
            <person name="Op Den Camp H."/>
            <person name="Overmann J."/>
            <person name="Amann R."/>
            <person name="Jetten M.S.M."/>
            <person name="Mascher T."/>
            <person name="Medema M.H."/>
            <person name="Devos D.P."/>
            <person name="Kaster A.-K."/>
            <person name="Ovreas L."/>
            <person name="Rohde M."/>
            <person name="Galperin M.Y."/>
            <person name="Jogler C."/>
        </authorList>
    </citation>
    <scope>NUCLEOTIDE SEQUENCE [LARGE SCALE GENOMIC DNA]</scope>
    <source>
        <strain evidence="1 2">Poly51</strain>
    </source>
</reference>
<protein>
    <recommendedName>
        <fullName evidence="3">Lipoprotein</fullName>
    </recommendedName>
</protein>
<keyword evidence="2" id="KW-1185">Reference proteome</keyword>
<sequence>MEHQPSRPADAYRSSYQMHRLFCLLVLLATTGCFENENTDPHADKTVMFSVLSKPEFKAAYERAFTPLNFTSEQEKDDFRARLAEVRSAITDSLATKWSTPNDFQVSGDFDYCFHTCGGVYSKRIFCEEYVSTILDSLGKVDPGGEWTYHTSCEIATNHPNPKTAGDALEMRGEMFFRDGTCYINGDRMRRDHRTQLGCPD</sequence>
<dbReference type="AlphaFoldDB" id="A0A5C6EA78"/>
<evidence type="ECO:0000313" key="1">
    <source>
        <dbReference type="EMBL" id="TWU44661.1"/>
    </source>
</evidence>
<proteinExistence type="predicted"/>
<dbReference type="OrthoDB" id="9821188at2"/>
<comment type="caution">
    <text evidence="1">The sequence shown here is derived from an EMBL/GenBank/DDBJ whole genome shotgun (WGS) entry which is preliminary data.</text>
</comment>
<evidence type="ECO:0000313" key="2">
    <source>
        <dbReference type="Proteomes" id="UP000318288"/>
    </source>
</evidence>
<gene>
    <name evidence="1" type="ORF">Poly51_59300</name>
</gene>
<name>A0A5C6EA78_9BACT</name>